<name>A0ACB7YPP6_9ERIC</name>
<comment type="caution">
    <text evidence="1">The sequence shown here is derived from an EMBL/GenBank/DDBJ whole genome shotgun (WGS) entry which is preliminary data.</text>
</comment>
<sequence length="904" mass="98324">MMHRTSGGVVLEMGAKGYHGRRPINCFESEPAQNLKSNRNTFGGTMNFLLRPAQTATATAAEQPSVFSKYQTDANYASKDGTTLGGLIAEDLHNSKSEDQGKDPIDGIWGENGSVMGPSSKSDTPIVENHIDVAEDEGWITIPYKELPDNWSEASDVLSFRSLDRCFVFPGEQVHILACLSAYKQDTEIITPFKVAAMMSKNGVGKNTKKQNGNAGYETHTVGENADSSPESHDIGQNGENLLEKKIDAAKDISSGESLLRMEDHRRQTQALLQRFENSHFFVRISESDEPLWSKRNSPEECLESSKMVSEKFSADKTGTRKTAKSGGSQSVVIDRGNFDARVSGGLARNAVKCCSLSNGDIMVLLQVNVGADFVRDPVLEIFQFEKYQARSLANETENNLLCANQDPCGELLKWLLPLDNSIPPPSRPLSPPTLSSNSSIRSTSTKSNFSASSGSQLFSFGHFRSYSMSSLPPNTVPSPSVTTPSSRSNTDLEDWDQFSSQKSVNSKKPGSEELLSFRGVSLEPDRFSVRCGLEGIYIPGRRWRRKIEIIQPIEIHSFAADCNTDDLLCVQIKNVSPVHAPDIVVYLDAITVVFEEVSKSGPHISLPIACIEAGDGHSLPNLALRRGEEHSFILKPAISMWKSAKGRVERNQSSHSQAGSSLSLPITLSEGKQNASTTDQYAVLVSCRCNYTESKLFFKQPTSWRPRVSRDLMISVASEMSRQNPSPNDRVPQLPVQVLTLQASNLASEDLTLTVLAPASFTSPPSVVSLNSSPSTPMSPFVGHSELAGKMSVQRGSSATQRLSSASLALENQRQNGDGAVPISDVLPITDLGCTHLWLQSRVPLGCVPSQSTATIKLELLPLTDGIITLDSLQIDVKEKGVTYVPEHSLKINATSSIATGIV</sequence>
<evidence type="ECO:0000313" key="2">
    <source>
        <dbReference type="Proteomes" id="UP000828048"/>
    </source>
</evidence>
<gene>
    <name evidence="1" type="ORF">Vadar_024334</name>
</gene>
<protein>
    <submittedName>
        <fullName evidence="1">Uncharacterized protein</fullName>
    </submittedName>
</protein>
<evidence type="ECO:0000313" key="1">
    <source>
        <dbReference type="EMBL" id="KAH7855392.1"/>
    </source>
</evidence>
<accession>A0ACB7YPP6</accession>
<proteinExistence type="predicted"/>
<organism evidence="1 2">
    <name type="scientific">Vaccinium darrowii</name>
    <dbReference type="NCBI Taxonomy" id="229202"/>
    <lineage>
        <taxon>Eukaryota</taxon>
        <taxon>Viridiplantae</taxon>
        <taxon>Streptophyta</taxon>
        <taxon>Embryophyta</taxon>
        <taxon>Tracheophyta</taxon>
        <taxon>Spermatophyta</taxon>
        <taxon>Magnoliopsida</taxon>
        <taxon>eudicotyledons</taxon>
        <taxon>Gunneridae</taxon>
        <taxon>Pentapetalae</taxon>
        <taxon>asterids</taxon>
        <taxon>Ericales</taxon>
        <taxon>Ericaceae</taxon>
        <taxon>Vaccinioideae</taxon>
        <taxon>Vaccinieae</taxon>
        <taxon>Vaccinium</taxon>
    </lineage>
</organism>
<reference evidence="1 2" key="1">
    <citation type="journal article" date="2021" name="Hortic Res">
        <title>High-quality reference genome and annotation aids understanding of berry development for evergreen blueberry (Vaccinium darrowii).</title>
        <authorList>
            <person name="Yu J."/>
            <person name="Hulse-Kemp A.M."/>
            <person name="Babiker E."/>
            <person name="Staton M."/>
        </authorList>
    </citation>
    <scope>NUCLEOTIDE SEQUENCE [LARGE SCALE GENOMIC DNA]</scope>
    <source>
        <strain evidence="2">cv. NJ 8807/NJ 8810</strain>
        <tissue evidence="1">Young leaf</tissue>
    </source>
</reference>
<dbReference type="EMBL" id="CM037161">
    <property type="protein sequence ID" value="KAH7855392.1"/>
    <property type="molecule type" value="Genomic_DNA"/>
</dbReference>
<dbReference type="Proteomes" id="UP000828048">
    <property type="component" value="Chromosome 11"/>
</dbReference>
<keyword evidence="2" id="KW-1185">Reference proteome</keyword>